<feature type="domain" description="HTH cro/C1-type" evidence="2">
    <location>
        <begin position="10"/>
        <end position="40"/>
    </location>
</feature>
<evidence type="ECO:0000256" key="1">
    <source>
        <dbReference type="ARBA" id="ARBA00007788"/>
    </source>
</evidence>
<dbReference type="PROSITE" id="PS50943">
    <property type="entry name" value="HTH_CROC1"/>
    <property type="match status" value="1"/>
</dbReference>
<organism evidence="3 4">
    <name type="scientific">Clostridium botulinum CFSAN001627</name>
    <dbReference type="NCBI Taxonomy" id="1232189"/>
    <lineage>
        <taxon>Bacteria</taxon>
        <taxon>Bacillati</taxon>
        <taxon>Bacillota</taxon>
        <taxon>Clostridia</taxon>
        <taxon>Eubacteriales</taxon>
        <taxon>Clostridiaceae</taxon>
        <taxon>Clostridium</taxon>
    </lineage>
</organism>
<dbReference type="EMBL" id="AMXI01000656">
    <property type="protein sequence ID" value="EKN41755.1"/>
    <property type="molecule type" value="Genomic_DNA"/>
</dbReference>
<proteinExistence type="inferred from homology"/>
<dbReference type="InterPro" id="IPR001387">
    <property type="entry name" value="Cro/C1-type_HTH"/>
</dbReference>
<dbReference type="PROSITE" id="PS00716">
    <property type="entry name" value="SIGMA70_2"/>
    <property type="match status" value="1"/>
</dbReference>
<dbReference type="Gene3D" id="1.20.140.160">
    <property type="match status" value="1"/>
</dbReference>
<dbReference type="GO" id="GO:0003700">
    <property type="term" value="F:DNA-binding transcription factor activity"/>
    <property type="evidence" value="ECO:0007669"/>
    <property type="project" value="InterPro"/>
</dbReference>
<dbReference type="InterPro" id="IPR014284">
    <property type="entry name" value="RNA_pol_sigma-70_dom"/>
</dbReference>
<dbReference type="GO" id="GO:0006352">
    <property type="term" value="P:DNA-templated transcription initiation"/>
    <property type="evidence" value="ECO:0007669"/>
    <property type="project" value="InterPro"/>
</dbReference>
<gene>
    <name evidence="3" type="ORF">CFSAN001627_11213</name>
</gene>
<dbReference type="InterPro" id="IPR000943">
    <property type="entry name" value="RNA_pol_sigma70"/>
</dbReference>
<dbReference type="Proteomes" id="UP000011944">
    <property type="component" value="Unassembled WGS sequence"/>
</dbReference>
<protein>
    <submittedName>
        <fullName evidence="3">Sporulation sigma factor SigF</fullName>
    </submittedName>
</protein>
<dbReference type="Pfam" id="PF04545">
    <property type="entry name" value="Sigma70_r4"/>
    <property type="match status" value="1"/>
</dbReference>
<dbReference type="AlphaFoldDB" id="M1ZXG2"/>
<evidence type="ECO:0000259" key="2">
    <source>
        <dbReference type="PROSITE" id="PS50943"/>
    </source>
</evidence>
<evidence type="ECO:0000313" key="4">
    <source>
        <dbReference type="Proteomes" id="UP000011944"/>
    </source>
</evidence>
<dbReference type="InterPro" id="IPR013324">
    <property type="entry name" value="RNA_pol_sigma_r3/r4-like"/>
</dbReference>
<name>M1ZXG2_CLOBO</name>
<dbReference type="InterPro" id="IPR007630">
    <property type="entry name" value="RNA_pol_sigma70_r4"/>
</dbReference>
<reference evidence="3 4" key="2">
    <citation type="submission" date="2013-03" db="EMBL/GenBank/DDBJ databases">
        <title>Diversity in Clostridium botulinum.</title>
        <authorList>
            <person name="Timme R.E."/>
            <person name="Allard M."/>
            <person name="Luo Y."/>
            <person name="Strain E."/>
            <person name="Gonzalez-Escalona N."/>
            <person name="Brown E."/>
        </authorList>
    </citation>
    <scope>NUCLEOTIDE SEQUENCE [LARGE SCALE GENOMIC DNA]</scope>
    <source>
        <strain evidence="3 4">CFSAN001627</strain>
    </source>
</reference>
<dbReference type="NCBIfam" id="TIGR02937">
    <property type="entry name" value="sigma70-ECF"/>
    <property type="match status" value="1"/>
</dbReference>
<evidence type="ECO:0000313" key="3">
    <source>
        <dbReference type="EMBL" id="EKN41755.1"/>
    </source>
</evidence>
<sequence length="52" mass="6140">KNLDIKSRQIIILRYFKDKTQIEVAKQLGISQVQVSRIEKKVLKLMKEKLTV</sequence>
<feature type="non-terminal residue" evidence="3">
    <location>
        <position position="1"/>
    </location>
</feature>
<comment type="caution">
    <text evidence="3">The sequence shown here is derived from an EMBL/GenBank/DDBJ whole genome shotgun (WGS) entry which is preliminary data.</text>
</comment>
<dbReference type="SUPFAM" id="SSF88659">
    <property type="entry name" value="Sigma3 and sigma4 domains of RNA polymerase sigma factors"/>
    <property type="match status" value="1"/>
</dbReference>
<accession>M1ZXG2</accession>
<comment type="similarity">
    <text evidence="1">Belongs to the sigma-70 factor family.</text>
</comment>
<reference evidence="3 4" key="1">
    <citation type="submission" date="2012-10" db="EMBL/GenBank/DDBJ databases">
        <authorList>
            <person name="Strain E.A."/>
            <person name="Brown E."/>
            <person name="Allard M.W."/>
            <person name="Gonzalez-Escalona N."/>
            <person name="Timme R."/>
        </authorList>
    </citation>
    <scope>NUCLEOTIDE SEQUENCE [LARGE SCALE GENOMIC DNA]</scope>
    <source>
        <strain evidence="3 4">CFSAN001627</strain>
    </source>
</reference>